<proteinExistence type="predicted"/>
<accession>A0A0F8VC97</accession>
<dbReference type="AlphaFoldDB" id="A0A0F8VC97"/>
<name>A0A0F8VC97_9ZZZZ</name>
<sequence length="62" mass="7409">MVSQKEREKKKVFVSYKDDNDENVSGYFELVEETKEFIKIKSGINIITLPYHRVKKMKEIVK</sequence>
<protein>
    <submittedName>
        <fullName evidence="1">Uncharacterized protein</fullName>
    </submittedName>
</protein>
<organism evidence="1">
    <name type="scientific">marine sediment metagenome</name>
    <dbReference type="NCBI Taxonomy" id="412755"/>
    <lineage>
        <taxon>unclassified sequences</taxon>
        <taxon>metagenomes</taxon>
        <taxon>ecological metagenomes</taxon>
    </lineage>
</organism>
<dbReference type="EMBL" id="LAZR01070341">
    <property type="protein sequence ID" value="KKK42213.1"/>
    <property type="molecule type" value="Genomic_DNA"/>
</dbReference>
<gene>
    <name evidence="1" type="ORF">LCGC14_2190720</name>
</gene>
<comment type="caution">
    <text evidence="1">The sequence shown here is derived from an EMBL/GenBank/DDBJ whole genome shotgun (WGS) entry which is preliminary data.</text>
</comment>
<evidence type="ECO:0000313" key="1">
    <source>
        <dbReference type="EMBL" id="KKK42213.1"/>
    </source>
</evidence>
<reference evidence="1" key="1">
    <citation type="journal article" date="2015" name="Nature">
        <title>Complex archaea that bridge the gap between prokaryotes and eukaryotes.</title>
        <authorList>
            <person name="Spang A."/>
            <person name="Saw J.H."/>
            <person name="Jorgensen S.L."/>
            <person name="Zaremba-Niedzwiedzka K."/>
            <person name="Martijn J."/>
            <person name="Lind A.E."/>
            <person name="van Eijk R."/>
            <person name="Schleper C."/>
            <person name="Guy L."/>
            <person name="Ettema T.J."/>
        </authorList>
    </citation>
    <scope>NUCLEOTIDE SEQUENCE</scope>
</reference>